<organism evidence="1 2">
    <name type="scientific">Nitrosomonas ureae</name>
    <dbReference type="NCBI Taxonomy" id="44577"/>
    <lineage>
        <taxon>Bacteria</taxon>
        <taxon>Pseudomonadati</taxon>
        <taxon>Pseudomonadota</taxon>
        <taxon>Betaproteobacteria</taxon>
        <taxon>Nitrosomonadales</taxon>
        <taxon>Nitrosomonadaceae</taxon>
        <taxon>Nitrosomonas</taxon>
    </lineage>
</organism>
<proteinExistence type="predicted"/>
<dbReference type="Proteomes" id="UP000181998">
    <property type="component" value="Unassembled WGS sequence"/>
</dbReference>
<accession>A0A1H9GXN2</accession>
<protein>
    <submittedName>
        <fullName evidence="1">Uncharacterized protein</fullName>
    </submittedName>
</protein>
<evidence type="ECO:0000313" key="2">
    <source>
        <dbReference type="Proteomes" id="UP000181998"/>
    </source>
</evidence>
<gene>
    <name evidence="1" type="ORF">SAMN05421510_108010</name>
</gene>
<evidence type="ECO:0000313" key="1">
    <source>
        <dbReference type="EMBL" id="SEQ54790.1"/>
    </source>
</evidence>
<reference evidence="1 2" key="1">
    <citation type="submission" date="2016-10" db="EMBL/GenBank/DDBJ databases">
        <authorList>
            <person name="de Groot N.N."/>
        </authorList>
    </citation>
    <scope>NUCLEOTIDE SEQUENCE [LARGE SCALE GENOMIC DNA]</scope>
    <source>
        <strain evidence="1 2">Nm9</strain>
    </source>
</reference>
<dbReference type="EMBL" id="FOFX01000080">
    <property type="protein sequence ID" value="SEQ54790.1"/>
    <property type="molecule type" value="Genomic_DNA"/>
</dbReference>
<name>A0A1H9GXN2_9PROT</name>
<dbReference type="RefSeq" id="WP_177166136.1">
    <property type="nucleotide sequence ID" value="NZ_FOFX01000080.1"/>
</dbReference>
<dbReference type="AlphaFoldDB" id="A0A1H9GXN2"/>
<sequence>MLTRDTIFEFEFTDSNSYFDNPALLYDVPPLEVHTEEIFNCFGGIYHIEEG</sequence>